<accession>A0A7W7FKH8</accession>
<feature type="domain" description="Glutaredoxin" evidence="1">
    <location>
        <begin position="1"/>
        <end position="51"/>
    </location>
</feature>
<dbReference type="Pfam" id="PF00462">
    <property type="entry name" value="Glutaredoxin"/>
    <property type="match status" value="1"/>
</dbReference>
<dbReference type="AlphaFoldDB" id="A0A7W7FKH8"/>
<evidence type="ECO:0000259" key="1">
    <source>
        <dbReference type="Pfam" id="PF00462"/>
    </source>
</evidence>
<evidence type="ECO:0000313" key="3">
    <source>
        <dbReference type="Proteomes" id="UP000573729"/>
    </source>
</evidence>
<keyword evidence="3" id="KW-1185">Reference proteome</keyword>
<comment type="caution">
    <text evidence="2">The sequence shown here is derived from an EMBL/GenBank/DDBJ whole genome shotgun (WGS) entry which is preliminary data.</text>
</comment>
<dbReference type="InterPro" id="IPR002109">
    <property type="entry name" value="Glutaredoxin"/>
</dbReference>
<organism evidence="2 3">
    <name type="scientific">Microbacterium marinum</name>
    <dbReference type="NCBI Taxonomy" id="421115"/>
    <lineage>
        <taxon>Bacteria</taxon>
        <taxon>Bacillati</taxon>
        <taxon>Actinomycetota</taxon>
        <taxon>Actinomycetes</taxon>
        <taxon>Micrococcales</taxon>
        <taxon>Microbacteriaceae</taxon>
        <taxon>Microbacterium</taxon>
    </lineage>
</organism>
<dbReference type="RefSeq" id="WP_343066136.1">
    <property type="nucleotide sequence ID" value="NZ_JACHMD010000001.1"/>
</dbReference>
<dbReference type="Gene3D" id="3.40.30.10">
    <property type="entry name" value="Glutaredoxin"/>
    <property type="match status" value="1"/>
</dbReference>
<evidence type="ECO:0000313" key="2">
    <source>
        <dbReference type="EMBL" id="MBB4668138.1"/>
    </source>
</evidence>
<protein>
    <submittedName>
        <fullName evidence="2">Glutaredoxin-like protein NrdH</fullName>
    </submittedName>
</protein>
<reference evidence="2 3" key="1">
    <citation type="submission" date="2020-08" db="EMBL/GenBank/DDBJ databases">
        <title>Sequencing the genomes of 1000 actinobacteria strains.</title>
        <authorList>
            <person name="Klenk H.-P."/>
        </authorList>
    </citation>
    <scope>NUCLEOTIDE SEQUENCE [LARGE SCALE GENOMIC DNA]</scope>
    <source>
        <strain evidence="2 3">DSM 24947</strain>
    </source>
</reference>
<dbReference type="Proteomes" id="UP000573729">
    <property type="component" value="Unassembled WGS sequence"/>
</dbReference>
<name>A0A7W7FKH8_9MICO</name>
<dbReference type="SUPFAM" id="SSF52833">
    <property type="entry name" value="Thioredoxin-like"/>
    <property type="match status" value="1"/>
</dbReference>
<dbReference type="EMBL" id="JACHMD010000001">
    <property type="protein sequence ID" value="MBB4668138.1"/>
    <property type="molecule type" value="Genomic_DNA"/>
</dbReference>
<gene>
    <name evidence="2" type="ORF">BKA24_002847</name>
</gene>
<proteinExistence type="predicted"/>
<dbReference type="InterPro" id="IPR036249">
    <property type="entry name" value="Thioredoxin-like_sf"/>
</dbReference>
<sequence>MYSNEGCVQCTATMRALEAAGIECEVVDLSTDPEALARLKAAGFLQAPVVETVDQSWSGFRPDKIDDVAKRAILPSDATREARSPAR</sequence>
<dbReference type="CDD" id="cd02976">
    <property type="entry name" value="NrdH"/>
    <property type="match status" value="1"/>
</dbReference>